<proteinExistence type="predicted"/>
<keyword evidence="2" id="KW-1185">Reference proteome</keyword>
<protein>
    <submittedName>
        <fullName evidence="1">Uncharacterized protein</fullName>
    </submittedName>
</protein>
<name>A0AAV1LDD7_9NEOP</name>
<evidence type="ECO:0000313" key="1">
    <source>
        <dbReference type="EMBL" id="CAK1592087.1"/>
    </source>
</evidence>
<sequence>MTIKSFDNLLRLVDWAITYQDTKWTKIILAGERRETREFYSVVRTSHRFAFNLQSNHRLFSRAIFYRQCGYSYKILCVQNCKKKIARTGSKNGFRFSTLTQQHSSAIYAVECLVEVYSQQWNFDRLMNECILF</sequence>
<dbReference type="EMBL" id="CAVLGL010000087">
    <property type="protein sequence ID" value="CAK1592087.1"/>
    <property type="molecule type" value="Genomic_DNA"/>
</dbReference>
<organism evidence="1 2">
    <name type="scientific">Parnassius mnemosyne</name>
    <name type="common">clouded apollo</name>
    <dbReference type="NCBI Taxonomy" id="213953"/>
    <lineage>
        <taxon>Eukaryota</taxon>
        <taxon>Metazoa</taxon>
        <taxon>Ecdysozoa</taxon>
        <taxon>Arthropoda</taxon>
        <taxon>Hexapoda</taxon>
        <taxon>Insecta</taxon>
        <taxon>Pterygota</taxon>
        <taxon>Neoptera</taxon>
        <taxon>Endopterygota</taxon>
        <taxon>Lepidoptera</taxon>
        <taxon>Glossata</taxon>
        <taxon>Ditrysia</taxon>
        <taxon>Papilionoidea</taxon>
        <taxon>Papilionidae</taxon>
        <taxon>Parnassiinae</taxon>
        <taxon>Parnassini</taxon>
        <taxon>Parnassius</taxon>
        <taxon>Driopa</taxon>
    </lineage>
</organism>
<dbReference type="AlphaFoldDB" id="A0AAV1LDD7"/>
<gene>
    <name evidence="1" type="ORF">PARMNEM_LOCUS12142</name>
</gene>
<reference evidence="1 2" key="1">
    <citation type="submission" date="2023-11" db="EMBL/GenBank/DDBJ databases">
        <authorList>
            <person name="Hedman E."/>
            <person name="Englund M."/>
            <person name="Stromberg M."/>
            <person name="Nyberg Akerstrom W."/>
            <person name="Nylinder S."/>
            <person name="Jareborg N."/>
            <person name="Kallberg Y."/>
            <person name="Kronander E."/>
        </authorList>
    </citation>
    <scope>NUCLEOTIDE SEQUENCE [LARGE SCALE GENOMIC DNA]</scope>
</reference>
<comment type="caution">
    <text evidence="1">The sequence shown here is derived from an EMBL/GenBank/DDBJ whole genome shotgun (WGS) entry which is preliminary data.</text>
</comment>
<accession>A0AAV1LDD7</accession>
<evidence type="ECO:0000313" key="2">
    <source>
        <dbReference type="Proteomes" id="UP001314205"/>
    </source>
</evidence>
<dbReference type="Proteomes" id="UP001314205">
    <property type="component" value="Unassembled WGS sequence"/>
</dbReference>